<dbReference type="CDD" id="cd03249">
    <property type="entry name" value="ABC_MTABC3_MDL1_MDL2"/>
    <property type="match status" value="1"/>
</dbReference>
<dbReference type="Proteomes" id="UP000299102">
    <property type="component" value="Unassembled WGS sequence"/>
</dbReference>
<dbReference type="SUPFAM" id="SSF90123">
    <property type="entry name" value="ABC transporter transmembrane region"/>
    <property type="match status" value="1"/>
</dbReference>
<comment type="caution">
    <text evidence="18">The sequence shown here is derived from an EMBL/GenBank/DDBJ whole genome shotgun (WGS) entry which is preliminary data.</text>
</comment>
<dbReference type="Pfam" id="PF00005">
    <property type="entry name" value="ABC_tran"/>
    <property type="match status" value="1"/>
</dbReference>
<keyword evidence="6" id="KW-0677">Repeat</keyword>
<dbReference type="AlphaFoldDB" id="A0A4C2AFL0"/>
<evidence type="ECO:0000256" key="4">
    <source>
        <dbReference type="ARBA" id="ARBA00022448"/>
    </source>
</evidence>
<dbReference type="EMBL" id="BGZK01002958">
    <property type="protein sequence ID" value="GBP97567.1"/>
    <property type="molecule type" value="Genomic_DNA"/>
</dbReference>
<keyword evidence="10 15" id="KW-1133">Transmembrane helix</keyword>
<evidence type="ECO:0000256" key="2">
    <source>
        <dbReference type="ARBA" id="ARBA00007577"/>
    </source>
</evidence>
<evidence type="ECO:0000256" key="7">
    <source>
        <dbReference type="ARBA" id="ARBA00022741"/>
    </source>
</evidence>
<feature type="domain" description="ABC transmembrane type-1" evidence="17">
    <location>
        <begin position="119"/>
        <end position="430"/>
    </location>
</feature>
<dbReference type="PANTHER" id="PTHR43394:SF27">
    <property type="entry name" value="ATP-DEPENDENT TRANSLOCASE ABCB1-LIKE"/>
    <property type="match status" value="1"/>
</dbReference>
<dbReference type="GO" id="GO:0005743">
    <property type="term" value="C:mitochondrial inner membrane"/>
    <property type="evidence" value="ECO:0007669"/>
    <property type="project" value="TreeGrafter"/>
</dbReference>
<gene>
    <name evidence="18" type="primary">Mdr65</name>
    <name evidence="18" type="ORF">EVAR_103637_1</name>
</gene>
<keyword evidence="5 15" id="KW-0812">Transmembrane</keyword>
<keyword evidence="11 15" id="KW-0472">Membrane</keyword>
<feature type="transmembrane region" description="Helical" evidence="15">
    <location>
        <begin position="265"/>
        <end position="286"/>
    </location>
</feature>
<dbReference type="InterPro" id="IPR027417">
    <property type="entry name" value="P-loop_NTPase"/>
</dbReference>
<dbReference type="InterPro" id="IPR017871">
    <property type="entry name" value="ABC_transporter-like_CS"/>
</dbReference>
<keyword evidence="8" id="KW-0067">ATP-binding</keyword>
<evidence type="ECO:0000256" key="8">
    <source>
        <dbReference type="ARBA" id="ARBA00022840"/>
    </source>
</evidence>
<dbReference type="Gene3D" id="1.20.1560.10">
    <property type="entry name" value="ABC transporter type 1, transmembrane domain"/>
    <property type="match status" value="1"/>
</dbReference>
<dbReference type="InterPro" id="IPR003439">
    <property type="entry name" value="ABC_transporter-like_ATP-bd"/>
</dbReference>
<keyword evidence="9" id="KW-1278">Translocase</keyword>
<comment type="similarity">
    <text evidence="2">Belongs to the ABC transporter superfamily. ABCB family. Multidrug resistance exporter (TC 3.A.1.201) subfamily.</text>
</comment>
<evidence type="ECO:0000256" key="14">
    <source>
        <dbReference type="SAM" id="MobiDB-lite"/>
    </source>
</evidence>
<dbReference type="PROSITE" id="PS50893">
    <property type="entry name" value="ABC_TRANSPORTER_2"/>
    <property type="match status" value="1"/>
</dbReference>
<evidence type="ECO:0000256" key="1">
    <source>
        <dbReference type="ARBA" id="ARBA00004141"/>
    </source>
</evidence>
<dbReference type="GO" id="GO:0005524">
    <property type="term" value="F:ATP binding"/>
    <property type="evidence" value="ECO:0007669"/>
    <property type="project" value="UniProtKB-KW"/>
</dbReference>
<evidence type="ECO:0000259" key="16">
    <source>
        <dbReference type="PROSITE" id="PS50893"/>
    </source>
</evidence>
<keyword evidence="12" id="KW-0325">Glycoprotein</keyword>
<evidence type="ECO:0000256" key="15">
    <source>
        <dbReference type="SAM" id="Phobius"/>
    </source>
</evidence>
<dbReference type="GO" id="GO:0017085">
    <property type="term" value="P:response to insecticide"/>
    <property type="evidence" value="ECO:0007669"/>
    <property type="project" value="UniProtKB-ARBA"/>
</dbReference>
<dbReference type="InterPro" id="IPR039421">
    <property type="entry name" value="Type_1_exporter"/>
</dbReference>
<dbReference type="OrthoDB" id="6500128at2759"/>
<evidence type="ECO:0000313" key="18">
    <source>
        <dbReference type="EMBL" id="GBP97567.1"/>
    </source>
</evidence>
<evidence type="ECO:0000256" key="11">
    <source>
        <dbReference type="ARBA" id="ARBA00023136"/>
    </source>
</evidence>
<keyword evidence="19" id="KW-1185">Reference proteome</keyword>
<feature type="domain" description="ABC transporter" evidence="16">
    <location>
        <begin position="452"/>
        <end position="691"/>
    </location>
</feature>
<dbReference type="SMART" id="SM00382">
    <property type="entry name" value="AAA"/>
    <property type="match status" value="1"/>
</dbReference>
<feature type="transmembrane region" description="Helical" evidence="15">
    <location>
        <begin position="116"/>
        <end position="140"/>
    </location>
</feature>
<dbReference type="GO" id="GO:0008559">
    <property type="term" value="F:ABC-type xenobiotic transporter activity"/>
    <property type="evidence" value="ECO:0007669"/>
    <property type="project" value="UniProtKB-EC"/>
</dbReference>
<evidence type="ECO:0000256" key="10">
    <source>
        <dbReference type="ARBA" id="ARBA00022989"/>
    </source>
</evidence>
<dbReference type="PANTHER" id="PTHR43394">
    <property type="entry name" value="ATP-DEPENDENT PERMEASE MDL1, MITOCHONDRIAL"/>
    <property type="match status" value="1"/>
</dbReference>
<evidence type="ECO:0000256" key="13">
    <source>
        <dbReference type="ARBA" id="ARBA00034018"/>
    </source>
</evidence>
<dbReference type="GO" id="GO:0097254">
    <property type="term" value="P:renal tubular secretion"/>
    <property type="evidence" value="ECO:0007669"/>
    <property type="project" value="UniProtKB-ARBA"/>
</dbReference>
<organism evidence="18 19">
    <name type="scientific">Eumeta variegata</name>
    <name type="common">Bagworm moth</name>
    <name type="synonym">Eumeta japonica</name>
    <dbReference type="NCBI Taxonomy" id="151549"/>
    <lineage>
        <taxon>Eukaryota</taxon>
        <taxon>Metazoa</taxon>
        <taxon>Ecdysozoa</taxon>
        <taxon>Arthropoda</taxon>
        <taxon>Hexapoda</taxon>
        <taxon>Insecta</taxon>
        <taxon>Pterygota</taxon>
        <taxon>Neoptera</taxon>
        <taxon>Endopterygota</taxon>
        <taxon>Lepidoptera</taxon>
        <taxon>Glossata</taxon>
        <taxon>Ditrysia</taxon>
        <taxon>Tineoidea</taxon>
        <taxon>Psychidae</taxon>
        <taxon>Oiketicinae</taxon>
        <taxon>Eumeta</taxon>
    </lineage>
</organism>
<dbReference type="STRING" id="151549.A0A4C2AFL0"/>
<evidence type="ECO:0000256" key="9">
    <source>
        <dbReference type="ARBA" id="ARBA00022967"/>
    </source>
</evidence>
<comment type="subcellular location">
    <subcellularLocation>
        <location evidence="1">Membrane</location>
        <topology evidence="1">Multi-pass membrane protein</topology>
    </subcellularLocation>
</comment>
<comment type="catalytic activity">
    <reaction evidence="13">
        <text>ATP + H2O + xenobioticSide 1 = ADP + phosphate + xenobioticSide 2.</text>
        <dbReference type="EC" id="7.6.2.2"/>
    </reaction>
</comment>
<dbReference type="Pfam" id="PF00664">
    <property type="entry name" value="ABC_membrane"/>
    <property type="match status" value="1"/>
</dbReference>
<dbReference type="Gene3D" id="3.40.50.300">
    <property type="entry name" value="P-loop containing nucleotide triphosphate hydrolases"/>
    <property type="match status" value="2"/>
</dbReference>
<evidence type="ECO:0000313" key="19">
    <source>
        <dbReference type="Proteomes" id="UP000299102"/>
    </source>
</evidence>
<feature type="transmembrane region" description="Helical" evidence="15">
    <location>
        <begin position="239"/>
        <end position="259"/>
    </location>
</feature>
<dbReference type="FunFam" id="3.40.50.300:FF:000479">
    <property type="entry name" value="Multidrug resistance protein 1A"/>
    <property type="match status" value="1"/>
</dbReference>
<dbReference type="GO" id="GO:0015421">
    <property type="term" value="F:ABC-type oligopeptide transporter activity"/>
    <property type="evidence" value="ECO:0007669"/>
    <property type="project" value="TreeGrafter"/>
</dbReference>
<feature type="region of interest" description="Disordered" evidence="14">
    <location>
        <begin position="71"/>
        <end position="94"/>
    </location>
</feature>
<dbReference type="PROSITE" id="PS50929">
    <property type="entry name" value="ABC_TM1F"/>
    <property type="match status" value="1"/>
</dbReference>
<dbReference type="CDD" id="cd18578">
    <property type="entry name" value="ABC_6TM_Pgp_ABCB1_D2_like"/>
    <property type="match status" value="1"/>
</dbReference>
<dbReference type="SUPFAM" id="SSF52540">
    <property type="entry name" value="P-loop containing nucleoside triphosphate hydrolases"/>
    <property type="match status" value="2"/>
</dbReference>
<evidence type="ECO:0000256" key="12">
    <source>
        <dbReference type="ARBA" id="ARBA00023180"/>
    </source>
</evidence>
<keyword evidence="4" id="KW-0813">Transport</keyword>
<dbReference type="GO" id="GO:0016887">
    <property type="term" value="F:ATP hydrolysis activity"/>
    <property type="evidence" value="ECO:0007669"/>
    <property type="project" value="InterPro"/>
</dbReference>
<feature type="transmembrane region" description="Helical" evidence="15">
    <location>
        <begin position="346"/>
        <end position="365"/>
    </location>
</feature>
<dbReference type="PROSITE" id="PS00211">
    <property type="entry name" value="ABC_TRANSPORTER_1"/>
    <property type="match status" value="1"/>
</dbReference>
<evidence type="ECO:0000256" key="6">
    <source>
        <dbReference type="ARBA" id="ARBA00022737"/>
    </source>
</evidence>
<name>A0A4C2AFL0_EUMVA</name>
<dbReference type="InterPro" id="IPR003593">
    <property type="entry name" value="AAA+_ATPase"/>
</dbReference>
<feature type="transmembrane region" description="Helical" evidence="15">
    <location>
        <begin position="160"/>
        <end position="185"/>
    </location>
</feature>
<proteinExistence type="inferred from homology"/>
<evidence type="ECO:0000256" key="5">
    <source>
        <dbReference type="ARBA" id="ARBA00022692"/>
    </source>
</evidence>
<evidence type="ECO:0000256" key="3">
    <source>
        <dbReference type="ARBA" id="ARBA00012191"/>
    </source>
</evidence>
<sequence length="712" mass="77660">MLFGLATVLNANRIIFLDKGEVVEQGTHEELLALKGRYYQFVRENEPASATLAEDSQPKQVRIRKPKLQKLESVDSMKSEASASSDEEEDIEYNKPQVERKPTNWEILKLCSREKWLMVGGVCAAILVGSTFPMFAVLFGEVYGILESTDDQYVKREANYIAVLFVLVGVATGVGIFCQIFIFNLTGVRMTARLRVAAFASMLKQEIGWFDAPENGVGALCSRLAADAAAVQGAAGTRIGALMQASATIVIGIVLSMCLTWEMTLVSLVSVPLVIGAVVLEGRYLAADADAVRRASNQATTIATEAISNIRTVSAFCGEEGVVERYVAAGEKTRAIARRSLRWRGAVFSFGQTAPVAGYALSLYYGGVLVSNGSVHYKLVINSVILEMPSSRVSEALIFGAWMMGQALAFAPNFSAAVMAAGRVFTLLERKPLVQSTYAPSVSEDHVAIGKIQYKNVRFRYPTRREVEVLRGLSLEVPSGKRVALVGPSGCGKSTLIQLLQRLYDPDEGLVYLDDYSVAHDMRLSTLRKNLGIVSQEPVLFDRTISENIAYGDNQREVPIEEIVRAAKEANVHGFISALPDGYNTRVGARASQLSGGQKQRIAIARALVRNPRVLLLDEATSALDTHSEKVVQEALDRASENRTSLIIAHRLTTIQNADMICVIDRGTVAETGTHKELLARKGMYARLYELQCGFVEEEEEPKENAAGNAAA</sequence>
<protein>
    <recommendedName>
        <fullName evidence="3">ABC-type xenobiotic transporter</fullName>
        <ecNumber evidence="3">7.6.2.2</ecNumber>
    </recommendedName>
</protein>
<keyword evidence="7" id="KW-0547">Nucleotide-binding</keyword>
<dbReference type="GO" id="GO:0090374">
    <property type="term" value="P:oligopeptide export from mitochondrion"/>
    <property type="evidence" value="ECO:0007669"/>
    <property type="project" value="TreeGrafter"/>
</dbReference>
<reference evidence="18 19" key="1">
    <citation type="journal article" date="2019" name="Commun. Biol.">
        <title>The bagworm genome reveals a unique fibroin gene that provides high tensile strength.</title>
        <authorList>
            <person name="Kono N."/>
            <person name="Nakamura H."/>
            <person name="Ohtoshi R."/>
            <person name="Tomita M."/>
            <person name="Numata K."/>
            <person name="Arakawa K."/>
        </authorList>
    </citation>
    <scope>NUCLEOTIDE SEQUENCE [LARGE SCALE GENOMIC DNA]</scope>
</reference>
<dbReference type="InterPro" id="IPR036640">
    <property type="entry name" value="ABC1_TM_sf"/>
</dbReference>
<dbReference type="EC" id="7.6.2.2" evidence="3"/>
<evidence type="ECO:0000259" key="17">
    <source>
        <dbReference type="PROSITE" id="PS50929"/>
    </source>
</evidence>
<accession>A0A4C2AFL0</accession>
<dbReference type="InterPro" id="IPR011527">
    <property type="entry name" value="ABC1_TM_dom"/>
</dbReference>